<keyword evidence="4" id="KW-0964">Secreted</keyword>
<dbReference type="InterPro" id="IPR017977">
    <property type="entry name" value="ZP_dom_CS"/>
</dbReference>
<protein>
    <recommendedName>
        <fullName evidence="10">ZP domain-containing protein</fullName>
    </recommendedName>
</protein>
<evidence type="ECO:0000256" key="7">
    <source>
        <dbReference type="ARBA" id="ARBA00023180"/>
    </source>
</evidence>
<comment type="caution">
    <text evidence="11">The sequence shown here is derived from an EMBL/GenBank/DDBJ whole genome shotgun (WGS) entry which is preliminary data.</text>
</comment>
<dbReference type="SUPFAM" id="SSF48452">
    <property type="entry name" value="TPR-like"/>
    <property type="match status" value="1"/>
</dbReference>
<dbReference type="PANTHER" id="PTHR47130">
    <property type="entry name" value="SI:DKEY-19B23.11-RELATED"/>
    <property type="match status" value="1"/>
</dbReference>
<dbReference type="PROSITE" id="PS50005">
    <property type="entry name" value="TPR"/>
    <property type="match status" value="1"/>
</dbReference>
<keyword evidence="12" id="KW-1185">Reference proteome</keyword>
<reference evidence="11 12" key="1">
    <citation type="submission" date="2021-06" db="EMBL/GenBank/DDBJ databases">
        <authorList>
            <person name="Palmer J.M."/>
        </authorList>
    </citation>
    <scope>NUCLEOTIDE SEQUENCE [LARGE SCALE GENOMIC DNA]</scope>
    <source>
        <strain evidence="11 12">AS_MEX2019</strain>
        <tissue evidence="11">Muscle</tissue>
    </source>
</reference>
<dbReference type="Pfam" id="PF26562">
    <property type="entry name" value="Ig-like"/>
    <property type="match status" value="1"/>
</dbReference>
<evidence type="ECO:0000256" key="8">
    <source>
        <dbReference type="PROSITE-ProRule" id="PRU00339"/>
    </source>
</evidence>
<dbReference type="InterPro" id="IPR048290">
    <property type="entry name" value="ZP_chr"/>
</dbReference>
<dbReference type="PROSITE" id="PS51034">
    <property type="entry name" value="ZP_2"/>
    <property type="match status" value="1"/>
</dbReference>
<organism evidence="11 12">
    <name type="scientific">Ameca splendens</name>
    <dbReference type="NCBI Taxonomy" id="208324"/>
    <lineage>
        <taxon>Eukaryota</taxon>
        <taxon>Metazoa</taxon>
        <taxon>Chordata</taxon>
        <taxon>Craniata</taxon>
        <taxon>Vertebrata</taxon>
        <taxon>Euteleostomi</taxon>
        <taxon>Actinopterygii</taxon>
        <taxon>Neopterygii</taxon>
        <taxon>Teleostei</taxon>
        <taxon>Neoteleostei</taxon>
        <taxon>Acanthomorphata</taxon>
        <taxon>Ovalentaria</taxon>
        <taxon>Atherinomorphae</taxon>
        <taxon>Cyprinodontiformes</taxon>
        <taxon>Goodeidae</taxon>
        <taxon>Ameca</taxon>
    </lineage>
</organism>
<dbReference type="InterPro" id="IPR019734">
    <property type="entry name" value="TPR_rpt"/>
</dbReference>
<dbReference type="InterPro" id="IPR058876">
    <property type="entry name" value="Ig-like_ZP"/>
</dbReference>
<dbReference type="InterPro" id="IPR055356">
    <property type="entry name" value="ZP-N"/>
</dbReference>
<evidence type="ECO:0000256" key="3">
    <source>
        <dbReference type="ARBA" id="ARBA00022475"/>
    </source>
</evidence>
<accession>A0ABV0XSC7</accession>
<dbReference type="Gene3D" id="2.60.40.4100">
    <property type="entry name" value="Zona pellucida, ZP-C domain"/>
    <property type="match status" value="1"/>
</dbReference>
<dbReference type="InterPro" id="IPR001507">
    <property type="entry name" value="ZP_dom"/>
</dbReference>
<keyword evidence="5" id="KW-0472">Membrane</keyword>
<evidence type="ECO:0000256" key="6">
    <source>
        <dbReference type="ARBA" id="ARBA00023157"/>
    </source>
</evidence>
<dbReference type="PANTHER" id="PTHR47130:SF3">
    <property type="entry name" value="ZONA PELLUCIDA PROTEIN"/>
    <property type="match status" value="1"/>
</dbReference>
<dbReference type="Proteomes" id="UP001469553">
    <property type="component" value="Unassembled WGS sequence"/>
</dbReference>
<evidence type="ECO:0000256" key="1">
    <source>
        <dbReference type="ARBA" id="ARBA00004236"/>
    </source>
</evidence>
<dbReference type="InterPro" id="IPR011990">
    <property type="entry name" value="TPR-like_helical_dom_sf"/>
</dbReference>
<evidence type="ECO:0000256" key="4">
    <source>
        <dbReference type="ARBA" id="ARBA00022525"/>
    </source>
</evidence>
<dbReference type="SMART" id="SM00241">
    <property type="entry name" value="ZP"/>
    <property type="match status" value="1"/>
</dbReference>
<evidence type="ECO:0000256" key="9">
    <source>
        <dbReference type="SAM" id="MobiDB-lite"/>
    </source>
</evidence>
<evidence type="ECO:0000256" key="2">
    <source>
        <dbReference type="ARBA" id="ARBA00004613"/>
    </source>
</evidence>
<dbReference type="Pfam" id="PF00100">
    <property type="entry name" value="Zona_pellucida"/>
    <property type="match status" value="1"/>
</dbReference>
<evidence type="ECO:0000313" key="12">
    <source>
        <dbReference type="Proteomes" id="UP001469553"/>
    </source>
</evidence>
<feature type="repeat" description="TPR" evidence="8">
    <location>
        <begin position="174"/>
        <end position="207"/>
    </location>
</feature>
<dbReference type="PRINTS" id="PR00023">
    <property type="entry name" value="ZPELLUCIDA"/>
</dbReference>
<keyword evidence="6" id="KW-1015">Disulfide bond</keyword>
<name>A0ABV0XSC7_9TELE</name>
<dbReference type="Pfam" id="PF23344">
    <property type="entry name" value="ZP-N"/>
    <property type="match status" value="1"/>
</dbReference>
<evidence type="ECO:0000313" key="11">
    <source>
        <dbReference type="EMBL" id="MEQ2284255.1"/>
    </source>
</evidence>
<evidence type="ECO:0000256" key="5">
    <source>
        <dbReference type="ARBA" id="ARBA00023136"/>
    </source>
</evidence>
<feature type="region of interest" description="Disordered" evidence="9">
    <location>
        <begin position="1"/>
        <end position="21"/>
    </location>
</feature>
<keyword evidence="3" id="KW-1003">Cell membrane</keyword>
<dbReference type="SMART" id="SM00028">
    <property type="entry name" value="TPR"/>
    <property type="match status" value="2"/>
</dbReference>
<dbReference type="Gene3D" id="2.60.40.3210">
    <property type="entry name" value="Zona pellucida, ZP-N domain"/>
    <property type="match status" value="1"/>
</dbReference>
<keyword evidence="8" id="KW-0802">TPR repeat</keyword>
<proteinExistence type="predicted"/>
<dbReference type="PROSITE" id="PS00682">
    <property type="entry name" value="ZP_1"/>
    <property type="match status" value="1"/>
</dbReference>
<evidence type="ECO:0000259" key="10">
    <source>
        <dbReference type="PROSITE" id="PS51034"/>
    </source>
</evidence>
<dbReference type="InterPro" id="IPR042235">
    <property type="entry name" value="ZP-C_dom"/>
</dbReference>
<comment type="subcellular location">
    <subcellularLocation>
        <location evidence="1">Cell membrane</location>
    </subcellularLocation>
    <subcellularLocation>
        <location evidence="2">Secreted</location>
    </subcellularLocation>
</comment>
<dbReference type="Gene3D" id="1.25.40.10">
    <property type="entry name" value="Tetratricopeptide repeat domain"/>
    <property type="match status" value="1"/>
</dbReference>
<dbReference type="InterPro" id="IPR055355">
    <property type="entry name" value="ZP-C"/>
</dbReference>
<sequence>MGANSSEHLEKTPEPSSLHPSCLPACPVNAKESVPPVLLESLVAFIFVMQQRSPRAGLEPRMTELKGHIFFRNKNLIALYPFHDVISATPFILMEGENSQLLENAHSEFNKRNFDQAEDLYTKFISSCLQSRDREAYKLATAYNNRGQIKYFRVDFYEAMEDYTSAIKTDCQFSVPFYNRGLIRYRLGFFEDAKSDFQQALKLDADFEDAKKPERILLWNLMAAVFALGQAWPNMMLSSQPSSGLKTGCVANLMRLTLDSALAVGNQLEVEAINGTQYILLTPSLAAQCGYSMESDPWGNTRIYTSLLGCYVSNKDDVMFTVGLKLKIYHHSPSDVASHDVAQTCSYTRWAPREILCDRNYMEVSTCLAPQAEAKGQKKAAFQLNTIPDQASEEVTGIWKITFFTPEPMSMVLKEAQQAGHSAMTTSTRLVMRSPYNTAETYSEDVAGVPMEVLKVGIYHKAQDGLNVFNLAAACPTGGVLFTGNLISWHVPRRVTPLLDGSIRLIEMNMGINGQRVDKAQMAARGYSLSITDFHIVVEIPIGSPDGYYKSHAPDYQYHTTYTVEPMLEVLWRADQTREDTRYKILFPITTPPMLQPPHTEDCTIPEMREFSLCVGTFLGDVVLRNVTFATGVFTVEESNARGFTVQQHVLANGTFVFSLQVPFDADVVYKHNPELLVTTYSLNVAFGFVILPEEIPFAHPVEFQASLHDVVLPTLTGTCDQDQFYITVKYGNQGKNFNTMVGGLDLTPELAEAYKFYSNATHFSIAVPYAATGTLFELITTNSVRARLDVLVWDPITNWILSDLFLACFFPLQTTRCYPNGTISALAVKVESVPNLHPSWLTLKDRSCTPIFSNDQFAQFTFSADSCGTTRTFFDHYVLYENEISLYYSEKGVARTSPVDPEYRQTVSCYYVVNDTQTVAFNAKSRQYEPKAAIGSGHMIVQMRLATDSSYQDFYDAEDYPVEKYLREPLYFEVELVQSTDPQLELILENCWATLQEEGTSLPSWDIIVDSCASPGDSYTTVFHTVLVDDRVSVPFHYKRFSMKMFAFIQEAQVLKHEVYVHCDLVICDTTSPAEGICQGQCANRVLKGTPKQTKRGKCQNLRQALKLEALSNLSSFLGGRRSTSSTNRRQISSRPILLNGFQ</sequence>
<keyword evidence="7" id="KW-0325">Glycoprotein</keyword>
<feature type="domain" description="ZP" evidence="10">
    <location>
        <begin position="817"/>
        <end position="1086"/>
    </location>
</feature>
<dbReference type="EMBL" id="JAHRIP010011012">
    <property type="protein sequence ID" value="MEQ2284255.1"/>
    <property type="molecule type" value="Genomic_DNA"/>
</dbReference>
<gene>
    <name evidence="11" type="ORF">AMECASPLE_019718</name>
</gene>